<comment type="similarity">
    <text evidence="2">Belongs to the RecA family. RAD51 subfamily.</text>
</comment>
<dbReference type="InterPro" id="IPR051988">
    <property type="entry name" value="HRR_RAD51_Paralog"/>
</dbReference>
<reference evidence="11" key="1">
    <citation type="submission" date="2025-08" db="UniProtKB">
        <authorList>
            <consortium name="Ensembl"/>
        </authorList>
    </citation>
    <scope>IDENTIFICATION</scope>
</reference>
<dbReference type="InterPro" id="IPR013632">
    <property type="entry name" value="Rad51_C"/>
</dbReference>
<dbReference type="AlphaFoldDB" id="A0A8C6S8Y3"/>
<name>A0A8C6S8Y3_9GOBI</name>
<dbReference type="GO" id="GO:0000724">
    <property type="term" value="P:double-strand break repair via homologous recombination"/>
    <property type="evidence" value="ECO:0007669"/>
    <property type="project" value="TreeGrafter"/>
</dbReference>
<dbReference type="GO" id="GO:0033063">
    <property type="term" value="C:Rad51B-Rad51C-Rad51D-XRCC2 complex"/>
    <property type="evidence" value="ECO:0007669"/>
    <property type="project" value="TreeGrafter"/>
</dbReference>
<evidence type="ECO:0000256" key="4">
    <source>
        <dbReference type="ARBA" id="ARBA00022763"/>
    </source>
</evidence>
<keyword evidence="9" id="KW-0539">Nucleus</keyword>
<dbReference type="InterPro" id="IPR027417">
    <property type="entry name" value="P-loop_NTPase"/>
</dbReference>
<keyword evidence="4" id="KW-0227">DNA damage</keyword>
<evidence type="ECO:0000256" key="9">
    <source>
        <dbReference type="ARBA" id="ARBA00023242"/>
    </source>
</evidence>
<dbReference type="Proteomes" id="UP000694523">
    <property type="component" value="Unplaced"/>
</dbReference>
<dbReference type="SUPFAM" id="SSF52540">
    <property type="entry name" value="P-loop containing nucleoside triphosphate hydrolases"/>
    <property type="match status" value="1"/>
</dbReference>
<dbReference type="GO" id="GO:0003697">
    <property type="term" value="F:single-stranded DNA binding"/>
    <property type="evidence" value="ECO:0007669"/>
    <property type="project" value="TreeGrafter"/>
</dbReference>
<evidence type="ECO:0000256" key="1">
    <source>
        <dbReference type="ARBA" id="ARBA00004123"/>
    </source>
</evidence>
<evidence type="ECO:0000313" key="11">
    <source>
        <dbReference type="Ensembl" id="ENSNMLP00000002621.1"/>
    </source>
</evidence>
<evidence type="ECO:0000256" key="7">
    <source>
        <dbReference type="ARBA" id="ARBA00023172"/>
    </source>
</evidence>
<dbReference type="GO" id="GO:0007131">
    <property type="term" value="P:reciprocal meiotic recombination"/>
    <property type="evidence" value="ECO:0007669"/>
    <property type="project" value="TreeGrafter"/>
</dbReference>
<dbReference type="Pfam" id="PF08423">
    <property type="entry name" value="Rad51"/>
    <property type="match status" value="1"/>
</dbReference>
<evidence type="ECO:0000259" key="10">
    <source>
        <dbReference type="PROSITE" id="PS50162"/>
    </source>
</evidence>
<evidence type="ECO:0000256" key="5">
    <source>
        <dbReference type="ARBA" id="ARBA00022840"/>
    </source>
</evidence>
<dbReference type="GO" id="GO:0000400">
    <property type="term" value="F:four-way junction DNA binding"/>
    <property type="evidence" value="ECO:0007669"/>
    <property type="project" value="TreeGrafter"/>
</dbReference>
<keyword evidence="5" id="KW-0067">ATP-binding</keyword>
<organism evidence="11 12">
    <name type="scientific">Neogobius melanostomus</name>
    <name type="common">round goby</name>
    <dbReference type="NCBI Taxonomy" id="47308"/>
    <lineage>
        <taxon>Eukaryota</taxon>
        <taxon>Metazoa</taxon>
        <taxon>Chordata</taxon>
        <taxon>Craniata</taxon>
        <taxon>Vertebrata</taxon>
        <taxon>Euteleostomi</taxon>
        <taxon>Actinopterygii</taxon>
        <taxon>Neopterygii</taxon>
        <taxon>Teleostei</taxon>
        <taxon>Neoteleostei</taxon>
        <taxon>Acanthomorphata</taxon>
        <taxon>Gobiaria</taxon>
        <taxon>Gobiiformes</taxon>
        <taxon>Gobioidei</taxon>
        <taxon>Gobiidae</taxon>
        <taxon>Benthophilinae</taxon>
        <taxon>Neogobiini</taxon>
        <taxon>Neogobius</taxon>
    </lineage>
</organism>
<dbReference type="GO" id="GO:0140664">
    <property type="term" value="F:ATP-dependent DNA damage sensor activity"/>
    <property type="evidence" value="ECO:0007669"/>
    <property type="project" value="InterPro"/>
</dbReference>
<dbReference type="PANTHER" id="PTHR46457:SF1">
    <property type="entry name" value="DNA REPAIR PROTEIN RAD51 HOMOLOG 4"/>
    <property type="match status" value="1"/>
</dbReference>
<evidence type="ECO:0000256" key="6">
    <source>
        <dbReference type="ARBA" id="ARBA00023125"/>
    </source>
</evidence>
<evidence type="ECO:0000256" key="8">
    <source>
        <dbReference type="ARBA" id="ARBA00023204"/>
    </source>
</evidence>
<accession>A0A8C6S8Y3</accession>
<reference evidence="11" key="2">
    <citation type="submission" date="2025-09" db="UniProtKB">
        <authorList>
            <consortium name="Ensembl"/>
        </authorList>
    </citation>
    <scope>IDENTIFICATION</scope>
</reference>
<sequence length="304" mass="32885">MVVLRELMCPGLELELVRSLRAADVSTGKRSALFSIRRVLLAQHTAFPVSGADLYEELLSCTAILSTGHPRLDELLDSGLFTGELTELAGPPGTGKTQVCFGVAVHIAHFLKQGVIFIDTTGASPQPDSSTCCRQRLAALQRIHVFRLFDLLSLLDCLYSLRRSGLQQVSVGGACVRAVIVDSVSALASPLLGTRHMEGLPLMAQLAVVLKAMVKDFNLAALVTNHVTRESSGGSVRPALGVSWSHAPRTRLLLEHAHTSAQHTSASQSSWRSATLIKSSRQVPAEQARYMCAILFFNRLTHLL</sequence>
<keyword evidence="6" id="KW-0238">DNA-binding</keyword>
<keyword evidence="12" id="KW-1185">Reference proteome</keyword>
<evidence type="ECO:0000256" key="2">
    <source>
        <dbReference type="ARBA" id="ARBA00007095"/>
    </source>
</evidence>
<dbReference type="InterPro" id="IPR047323">
    <property type="entry name" value="Rad51D_C"/>
</dbReference>
<dbReference type="GO" id="GO:0042148">
    <property type="term" value="P:DNA strand invasion"/>
    <property type="evidence" value="ECO:0007669"/>
    <property type="project" value="TreeGrafter"/>
</dbReference>
<dbReference type="InterPro" id="IPR020588">
    <property type="entry name" value="RecA_ATP-bd"/>
</dbReference>
<dbReference type="GO" id="GO:0000723">
    <property type="term" value="P:telomere maintenance"/>
    <property type="evidence" value="ECO:0007669"/>
    <property type="project" value="TreeGrafter"/>
</dbReference>
<protein>
    <submittedName>
        <fullName evidence="11">RAD51 paralog D</fullName>
    </submittedName>
</protein>
<keyword evidence="7" id="KW-0233">DNA recombination</keyword>
<dbReference type="GO" id="GO:0005524">
    <property type="term" value="F:ATP binding"/>
    <property type="evidence" value="ECO:0007669"/>
    <property type="project" value="UniProtKB-KW"/>
</dbReference>
<feature type="domain" description="RecA family profile 1" evidence="10">
    <location>
        <begin position="61"/>
        <end position="227"/>
    </location>
</feature>
<dbReference type="GO" id="GO:0005815">
    <property type="term" value="C:microtubule organizing center"/>
    <property type="evidence" value="ECO:0007669"/>
    <property type="project" value="TreeGrafter"/>
</dbReference>
<evidence type="ECO:0000313" key="12">
    <source>
        <dbReference type="Proteomes" id="UP000694523"/>
    </source>
</evidence>
<keyword evidence="3" id="KW-0547">Nucleotide-binding</keyword>
<evidence type="ECO:0000256" key="3">
    <source>
        <dbReference type="ARBA" id="ARBA00022741"/>
    </source>
</evidence>
<proteinExistence type="inferred from homology"/>
<dbReference type="PANTHER" id="PTHR46457">
    <property type="entry name" value="DNA REPAIR PROTEIN RAD51 HOMOLOG 4"/>
    <property type="match status" value="1"/>
</dbReference>
<keyword evidence="8" id="KW-0234">DNA repair</keyword>
<comment type="subcellular location">
    <subcellularLocation>
        <location evidence="1">Nucleus</location>
    </subcellularLocation>
</comment>
<dbReference type="Ensembl" id="ENSNMLT00000003013.1">
    <property type="protein sequence ID" value="ENSNMLP00000002621.1"/>
    <property type="gene ID" value="ENSNMLG00000001899.1"/>
</dbReference>
<dbReference type="PROSITE" id="PS50162">
    <property type="entry name" value="RECA_2"/>
    <property type="match status" value="1"/>
</dbReference>
<dbReference type="GO" id="GO:0005657">
    <property type="term" value="C:replication fork"/>
    <property type="evidence" value="ECO:0007669"/>
    <property type="project" value="TreeGrafter"/>
</dbReference>
<dbReference type="Gene3D" id="3.40.50.300">
    <property type="entry name" value="P-loop containing nucleotide triphosphate hydrolases"/>
    <property type="match status" value="1"/>
</dbReference>
<dbReference type="CDD" id="cd19489">
    <property type="entry name" value="Rad51D"/>
    <property type="match status" value="1"/>
</dbReference>